<sequence length="80" mass="9441">MRDEECSYQRFEVVCNQCPMIKNGFGGRAIKEYENTYLIELDLETVCQENRHSLMRITDFNGRVVIAKKYIKAVEDEMVQ</sequence>
<evidence type="ECO:0000313" key="1">
    <source>
        <dbReference type="EMBL" id="OAD64841.1"/>
    </source>
</evidence>
<gene>
    <name evidence="1" type="ORF">A7K95_02890</name>
</gene>
<reference evidence="1 2" key="1">
    <citation type="submission" date="2016-05" db="EMBL/GenBank/DDBJ databases">
        <title>Draft genome sequence of Pediococcus parvulus 2.6, a probiotic beta-glucan producer strain.</title>
        <authorList>
            <person name="Mohedano M.L."/>
            <person name="Perez-Ramos A."/>
            <person name="Duenas M.T."/>
            <person name="Lamontanara A."/>
            <person name="Orru L."/>
            <person name="Spano G."/>
            <person name="Capozzi V."/>
            <person name="Lopez P."/>
        </authorList>
    </citation>
    <scope>NUCLEOTIDE SEQUENCE [LARGE SCALE GENOMIC DNA]</scope>
    <source>
        <strain evidence="1 2">2.6</strain>
    </source>
</reference>
<evidence type="ECO:0000313" key="2">
    <source>
        <dbReference type="Proteomes" id="UP000077280"/>
    </source>
</evidence>
<dbReference type="Proteomes" id="UP000077280">
    <property type="component" value="Unassembled WGS sequence"/>
</dbReference>
<keyword evidence="2" id="KW-1185">Reference proteome</keyword>
<name>A0ABX2UI40_9LACO</name>
<comment type="caution">
    <text evidence="1">The sequence shown here is derived from an EMBL/GenBank/DDBJ whole genome shotgun (WGS) entry which is preliminary data.</text>
</comment>
<protein>
    <submittedName>
        <fullName evidence="1">Uncharacterized protein</fullName>
    </submittedName>
</protein>
<dbReference type="EMBL" id="LXND01000021">
    <property type="protein sequence ID" value="OAD64841.1"/>
    <property type="molecule type" value="Genomic_DNA"/>
</dbReference>
<accession>A0ABX2UI40</accession>
<proteinExistence type="predicted"/>
<organism evidence="1 2">
    <name type="scientific">Pediococcus parvulus</name>
    <dbReference type="NCBI Taxonomy" id="54062"/>
    <lineage>
        <taxon>Bacteria</taxon>
        <taxon>Bacillati</taxon>
        <taxon>Bacillota</taxon>
        <taxon>Bacilli</taxon>
        <taxon>Lactobacillales</taxon>
        <taxon>Lactobacillaceae</taxon>
        <taxon>Pediococcus</taxon>
    </lineage>
</organism>
<dbReference type="GeneID" id="93383993"/>
<dbReference type="RefSeq" id="WP_068805038.1">
    <property type="nucleotide sequence ID" value="NZ_CP158977.1"/>
</dbReference>